<evidence type="ECO:0000313" key="1">
    <source>
        <dbReference type="EMBL" id="CAF4576471.1"/>
    </source>
</evidence>
<comment type="caution">
    <text evidence="1">The sequence shown here is derived from an EMBL/GenBank/DDBJ whole genome shotgun (WGS) entry which is preliminary data.</text>
</comment>
<evidence type="ECO:0000313" key="2">
    <source>
        <dbReference type="Proteomes" id="UP000682733"/>
    </source>
</evidence>
<dbReference type="Proteomes" id="UP000682733">
    <property type="component" value="Unassembled WGS sequence"/>
</dbReference>
<feature type="non-terminal residue" evidence="1">
    <location>
        <position position="109"/>
    </location>
</feature>
<reference evidence="1" key="1">
    <citation type="submission" date="2021-02" db="EMBL/GenBank/DDBJ databases">
        <authorList>
            <person name="Nowell W R."/>
        </authorList>
    </citation>
    <scope>NUCLEOTIDE SEQUENCE</scope>
</reference>
<name>A0A8S2YU14_9BILA</name>
<proteinExistence type="predicted"/>
<gene>
    <name evidence="1" type="ORF">TMI583_LOCUS50298</name>
</gene>
<organism evidence="1 2">
    <name type="scientific">Didymodactylos carnosus</name>
    <dbReference type="NCBI Taxonomy" id="1234261"/>
    <lineage>
        <taxon>Eukaryota</taxon>
        <taxon>Metazoa</taxon>
        <taxon>Spiralia</taxon>
        <taxon>Gnathifera</taxon>
        <taxon>Rotifera</taxon>
        <taxon>Eurotatoria</taxon>
        <taxon>Bdelloidea</taxon>
        <taxon>Philodinida</taxon>
        <taxon>Philodinidae</taxon>
        <taxon>Didymodactylos</taxon>
    </lineage>
</organism>
<protein>
    <submittedName>
        <fullName evidence="1">Uncharacterized protein</fullName>
    </submittedName>
</protein>
<dbReference type="AlphaFoldDB" id="A0A8S2YU14"/>
<dbReference type="EMBL" id="CAJOBA010119624">
    <property type="protein sequence ID" value="CAF4576471.1"/>
    <property type="molecule type" value="Genomic_DNA"/>
</dbReference>
<sequence length="109" mass="12739">MLSFAVQRQRIVDVRLTDETNTQAQTELASIKNQMLNKFDYLPDTGNGEFKFIQSECRVRWTDGKKFIYPANTIYPRPSFLLPISKLLQYAYVQQQDDDNTEAKGLWNL</sequence>
<accession>A0A8S2YU14</accession>